<dbReference type="GO" id="GO:0051083">
    <property type="term" value="P:'de novo' cotranslational protein folding"/>
    <property type="evidence" value="ECO:0007669"/>
    <property type="project" value="TreeGrafter"/>
</dbReference>
<evidence type="ECO:0000256" key="6">
    <source>
        <dbReference type="ARBA" id="ARBA00023110"/>
    </source>
</evidence>
<dbReference type="InterPro" id="IPR036611">
    <property type="entry name" value="Trigger_fac_ribosome-bd_sf"/>
</dbReference>
<evidence type="ECO:0000256" key="4">
    <source>
        <dbReference type="ARBA" id="ARBA00016902"/>
    </source>
</evidence>
<dbReference type="Gene3D" id="3.10.50.40">
    <property type="match status" value="1"/>
</dbReference>
<comment type="catalytic activity">
    <reaction evidence="1 11 12">
        <text>[protein]-peptidylproline (omega=180) = [protein]-peptidylproline (omega=0)</text>
        <dbReference type="Rhea" id="RHEA:16237"/>
        <dbReference type="Rhea" id="RHEA-COMP:10747"/>
        <dbReference type="Rhea" id="RHEA-COMP:10748"/>
        <dbReference type="ChEBI" id="CHEBI:83833"/>
        <dbReference type="ChEBI" id="CHEBI:83834"/>
        <dbReference type="EC" id="5.2.1.8"/>
    </reaction>
</comment>
<comment type="caution">
    <text evidence="15">The sequence shown here is derived from an EMBL/GenBank/DDBJ whole genome shotgun (WGS) entry which is preliminary data.</text>
</comment>
<evidence type="ECO:0000256" key="2">
    <source>
        <dbReference type="ARBA" id="ARBA00005464"/>
    </source>
</evidence>
<comment type="domain">
    <text evidence="11">Consists of 3 domains; the N-terminus binds the ribosome, the middle domain has PPIase activity, while the C-terminus has intrinsic chaperone activity on its own.</text>
</comment>
<dbReference type="InterPro" id="IPR027304">
    <property type="entry name" value="Trigger_fact/SurA_dom_sf"/>
</dbReference>
<dbReference type="PANTHER" id="PTHR30560">
    <property type="entry name" value="TRIGGER FACTOR CHAPERONE AND PEPTIDYL-PROLYL CIS/TRANS ISOMERASE"/>
    <property type="match status" value="1"/>
</dbReference>
<comment type="function">
    <text evidence="11">Involved in protein export. Acts as a chaperone by maintaining the newly synthesized protein in an open conformation. Functions as a peptidyl-prolyl cis-trans isomerase.</text>
</comment>
<dbReference type="HAMAP" id="MF_00303">
    <property type="entry name" value="Trigger_factor_Tig"/>
    <property type="match status" value="1"/>
</dbReference>
<evidence type="ECO:0000256" key="9">
    <source>
        <dbReference type="ARBA" id="ARBA00023306"/>
    </source>
</evidence>
<dbReference type="GO" id="GO:0005737">
    <property type="term" value="C:cytoplasm"/>
    <property type="evidence" value="ECO:0007669"/>
    <property type="project" value="UniProtKB-SubCell"/>
</dbReference>
<evidence type="ECO:0000256" key="5">
    <source>
        <dbReference type="ARBA" id="ARBA00022618"/>
    </source>
</evidence>
<keyword evidence="5 11" id="KW-0132">Cell division</keyword>
<dbReference type="PIRSF" id="PIRSF003095">
    <property type="entry name" value="Trigger_factor"/>
    <property type="match status" value="1"/>
</dbReference>
<comment type="similarity">
    <text evidence="2 11 13">Belongs to the FKBP-type PPIase family. Tig subfamily.</text>
</comment>
<keyword evidence="9 11" id="KW-0131">Cell cycle</keyword>
<dbReference type="EMBL" id="AEQP01000003">
    <property type="protein sequence ID" value="EFV95258.1"/>
    <property type="molecule type" value="Genomic_DNA"/>
</dbReference>
<gene>
    <name evidence="11 15" type="primary">tig</name>
    <name evidence="15" type="ORF">HMPREF0551_0746</name>
</gene>
<dbReference type="Pfam" id="PF05697">
    <property type="entry name" value="Trigger_N"/>
    <property type="match status" value="1"/>
</dbReference>
<dbReference type="GO" id="GO:0051301">
    <property type="term" value="P:cell division"/>
    <property type="evidence" value="ECO:0007669"/>
    <property type="project" value="UniProtKB-KW"/>
</dbReference>
<evidence type="ECO:0000313" key="16">
    <source>
        <dbReference type="Proteomes" id="UP000011021"/>
    </source>
</evidence>
<dbReference type="SUPFAM" id="SSF102735">
    <property type="entry name" value="Trigger factor ribosome-binding domain"/>
    <property type="match status" value="1"/>
</dbReference>
<dbReference type="PROSITE" id="PS50059">
    <property type="entry name" value="FKBP_PPIASE"/>
    <property type="match status" value="1"/>
</dbReference>
<dbReference type="HOGENOM" id="CLU_033058_2_0_4"/>
<sequence>MASQLETTGTLERRLTLSVNPADISSKVQERLRSMAKTTRMPGFRPGKVPVRLIEQSYGPQVHSEVLGEAISRAFSDAVQAENLRVAGQPEIAPKDESQGPNATEFVATFEVYPDVKLGDPATLEVDRYNASVDDKALEATIDVLRKQRTRWKAVDRAGEKGDRATIDFVGKLDGEAFPGGSAEGFPMVLGEGRMLPDFEAGVLGKKAGETVTFDVKFPDDYNAEHLAGKTAQFEVKIQKVEAPELPEVDADFARQMGQEDGDVEKFRADVRTNLEREVRQRVQSRTKSSVMDKIVGLADIELPKALVAQEAESLAARMREDLQARGVDLRKAPPVPTDAFTEQATRRVRLGLIVSEVVRENALQAKPEQIRKQIEEFASTYENPAEVIRWYFSDRDRLAEVEALVVEQNVVDWLLSKAKVTDHEVSFDELMKGLA</sequence>
<evidence type="ECO:0000259" key="14">
    <source>
        <dbReference type="PROSITE" id="PS50059"/>
    </source>
</evidence>
<evidence type="ECO:0000256" key="11">
    <source>
        <dbReference type="HAMAP-Rule" id="MF_00303"/>
    </source>
</evidence>
<dbReference type="InterPro" id="IPR008881">
    <property type="entry name" value="Trigger_fac_ribosome-bd_bac"/>
</dbReference>
<dbReference type="PANTHER" id="PTHR30560:SF3">
    <property type="entry name" value="TRIGGER FACTOR-LIKE PROTEIN TIG, CHLOROPLASTIC"/>
    <property type="match status" value="1"/>
</dbReference>
<keyword evidence="11" id="KW-0963">Cytoplasm</keyword>
<dbReference type="Pfam" id="PF00254">
    <property type="entry name" value="FKBP_C"/>
    <property type="match status" value="1"/>
</dbReference>
<dbReference type="GO" id="GO:0043022">
    <property type="term" value="F:ribosome binding"/>
    <property type="evidence" value="ECO:0007669"/>
    <property type="project" value="TreeGrafter"/>
</dbReference>
<keyword evidence="7 11" id="KW-0143">Chaperone</keyword>
<protein>
    <recommendedName>
        <fullName evidence="4 11">Trigger factor</fullName>
        <shortName evidence="11">TF</shortName>
        <ecNumber evidence="3 11">5.2.1.8</ecNumber>
    </recommendedName>
    <alternativeName>
        <fullName evidence="10 11">PPIase</fullName>
    </alternativeName>
</protein>
<feature type="domain" description="PPIase FKBP-type" evidence="14">
    <location>
        <begin position="162"/>
        <end position="247"/>
    </location>
</feature>
<dbReference type="SUPFAM" id="SSF54534">
    <property type="entry name" value="FKBP-like"/>
    <property type="match status" value="1"/>
</dbReference>
<organism evidence="15 16">
    <name type="scientific">Lautropia mirabilis ATCC 51599</name>
    <dbReference type="NCBI Taxonomy" id="887898"/>
    <lineage>
        <taxon>Bacteria</taxon>
        <taxon>Pseudomonadati</taxon>
        <taxon>Pseudomonadota</taxon>
        <taxon>Betaproteobacteria</taxon>
        <taxon>Burkholderiales</taxon>
        <taxon>Burkholderiaceae</taxon>
        <taxon>Lautropia</taxon>
    </lineage>
</organism>
<dbReference type="InterPro" id="IPR008880">
    <property type="entry name" value="Trigger_fac_C"/>
</dbReference>
<evidence type="ECO:0000256" key="12">
    <source>
        <dbReference type="PROSITE-ProRule" id="PRU00277"/>
    </source>
</evidence>
<dbReference type="InterPro" id="IPR037041">
    <property type="entry name" value="Trigger_fac_C_sf"/>
</dbReference>
<name>E7RW83_9BURK</name>
<dbReference type="AlphaFoldDB" id="E7RW83"/>
<dbReference type="eggNOG" id="COG0544">
    <property type="taxonomic scope" value="Bacteria"/>
</dbReference>
<dbReference type="STRING" id="887898.HMPREF0551_0746"/>
<keyword evidence="16" id="KW-1185">Reference proteome</keyword>
<keyword evidence="8 11" id="KW-0413">Isomerase</keyword>
<dbReference type="EC" id="5.2.1.8" evidence="3 11"/>
<accession>E7RW83</accession>
<dbReference type="GO" id="GO:0003755">
    <property type="term" value="F:peptidyl-prolyl cis-trans isomerase activity"/>
    <property type="evidence" value="ECO:0007669"/>
    <property type="project" value="UniProtKB-UniRule"/>
</dbReference>
<dbReference type="InterPro" id="IPR046357">
    <property type="entry name" value="PPIase_dom_sf"/>
</dbReference>
<evidence type="ECO:0000256" key="13">
    <source>
        <dbReference type="RuleBase" id="RU003914"/>
    </source>
</evidence>
<dbReference type="NCBIfam" id="TIGR00115">
    <property type="entry name" value="tig"/>
    <property type="match status" value="1"/>
</dbReference>
<evidence type="ECO:0000256" key="3">
    <source>
        <dbReference type="ARBA" id="ARBA00013194"/>
    </source>
</evidence>
<dbReference type="Gene3D" id="1.10.3120.10">
    <property type="entry name" value="Trigger factor, C-terminal domain"/>
    <property type="match status" value="1"/>
</dbReference>
<dbReference type="GO" id="GO:0044183">
    <property type="term" value="F:protein folding chaperone"/>
    <property type="evidence" value="ECO:0007669"/>
    <property type="project" value="TreeGrafter"/>
</dbReference>
<proteinExistence type="inferred from homology"/>
<evidence type="ECO:0000256" key="1">
    <source>
        <dbReference type="ARBA" id="ARBA00000971"/>
    </source>
</evidence>
<evidence type="ECO:0000256" key="7">
    <source>
        <dbReference type="ARBA" id="ARBA00023186"/>
    </source>
</evidence>
<reference evidence="15 16" key="1">
    <citation type="submission" date="2010-12" db="EMBL/GenBank/DDBJ databases">
        <authorList>
            <person name="Muzny D."/>
            <person name="Qin X."/>
            <person name="Deng J."/>
            <person name="Jiang H."/>
            <person name="Liu Y."/>
            <person name="Qu J."/>
            <person name="Song X.-Z."/>
            <person name="Zhang L."/>
            <person name="Thornton R."/>
            <person name="Coyle M."/>
            <person name="Francisco L."/>
            <person name="Jackson L."/>
            <person name="Javaid M."/>
            <person name="Korchina V."/>
            <person name="Kovar C."/>
            <person name="Mata R."/>
            <person name="Mathew T."/>
            <person name="Ngo R."/>
            <person name="Nguyen L."/>
            <person name="Nguyen N."/>
            <person name="Okwuonu G."/>
            <person name="Ongeri F."/>
            <person name="Pham C."/>
            <person name="Simmons D."/>
            <person name="Wilczek-Boney K."/>
            <person name="Hale W."/>
            <person name="Jakkamsetti A."/>
            <person name="Pham P."/>
            <person name="Ruth R."/>
            <person name="San Lucas F."/>
            <person name="Warren J."/>
            <person name="Zhang J."/>
            <person name="Zhao Z."/>
            <person name="Zhou C."/>
            <person name="Zhu D."/>
            <person name="Lee S."/>
            <person name="Bess C."/>
            <person name="Blankenburg K."/>
            <person name="Forbes L."/>
            <person name="Fu Q."/>
            <person name="Gubbala S."/>
            <person name="Hirani K."/>
            <person name="Jayaseelan J.C."/>
            <person name="Lara F."/>
            <person name="Munidasa M."/>
            <person name="Palculict T."/>
            <person name="Patil S."/>
            <person name="Pu L.-L."/>
            <person name="Saada N."/>
            <person name="Tang L."/>
            <person name="Weissenberger G."/>
            <person name="Zhu Y."/>
            <person name="Hemphill L."/>
            <person name="Shang Y."/>
            <person name="Youmans B."/>
            <person name="Ayvaz T."/>
            <person name="Ross M."/>
            <person name="Santibanez J."/>
            <person name="Aqrawi P."/>
            <person name="Gross S."/>
            <person name="Joshi V."/>
            <person name="Fowler G."/>
            <person name="Nazareth L."/>
            <person name="Reid J."/>
            <person name="Worley K."/>
            <person name="Petrosino J."/>
            <person name="Highlander S."/>
            <person name="Gibbs R."/>
        </authorList>
    </citation>
    <scope>NUCLEOTIDE SEQUENCE [LARGE SCALE GENOMIC DNA]</scope>
    <source>
        <strain evidence="15 16">ATCC 51599</strain>
    </source>
</reference>
<evidence type="ECO:0000256" key="10">
    <source>
        <dbReference type="ARBA" id="ARBA00029986"/>
    </source>
</evidence>
<evidence type="ECO:0000256" key="8">
    <source>
        <dbReference type="ARBA" id="ARBA00023235"/>
    </source>
</evidence>
<dbReference type="Pfam" id="PF05698">
    <property type="entry name" value="Trigger_C"/>
    <property type="match status" value="1"/>
</dbReference>
<dbReference type="InterPro" id="IPR005215">
    <property type="entry name" value="Trig_fac"/>
</dbReference>
<keyword evidence="6 11" id="KW-0697">Rotamase</keyword>
<dbReference type="Proteomes" id="UP000011021">
    <property type="component" value="Unassembled WGS sequence"/>
</dbReference>
<dbReference type="FunFam" id="3.10.50.40:FF:000001">
    <property type="entry name" value="Trigger factor"/>
    <property type="match status" value="1"/>
</dbReference>
<dbReference type="GO" id="GO:0043335">
    <property type="term" value="P:protein unfolding"/>
    <property type="evidence" value="ECO:0007669"/>
    <property type="project" value="TreeGrafter"/>
</dbReference>
<dbReference type="InterPro" id="IPR001179">
    <property type="entry name" value="PPIase_FKBP_dom"/>
</dbReference>
<dbReference type="Gene3D" id="3.30.70.1050">
    <property type="entry name" value="Trigger factor ribosome-binding domain"/>
    <property type="match status" value="1"/>
</dbReference>
<dbReference type="RefSeq" id="WP_005672892.1">
    <property type="nucleotide sequence ID" value="NZ_CP146288.1"/>
</dbReference>
<dbReference type="SUPFAM" id="SSF109998">
    <property type="entry name" value="Triger factor/SurA peptide-binding domain-like"/>
    <property type="match status" value="1"/>
</dbReference>
<evidence type="ECO:0000313" key="15">
    <source>
        <dbReference type="EMBL" id="EFV95258.1"/>
    </source>
</evidence>
<dbReference type="GO" id="GO:0015031">
    <property type="term" value="P:protein transport"/>
    <property type="evidence" value="ECO:0007669"/>
    <property type="project" value="UniProtKB-UniRule"/>
</dbReference>
<comment type="subcellular location">
    <subcellularLocation>
        <location evidence="11">Cytoplasm</location>
    </subcellularLocation>
    <text evidence="11">About half TF is bound to the ribosome near the polypeptide exit tunnel while the other half is free in the cytoplasm.</text>
</comment>